<evidence type="ECO:0000313" key="11">
    <source>
        <dbReference type="Proteomes" id="UP000095287"/>
    </source>
</evidence>
<keyword evidence="5" id="KW-0812">Transmembrane</keyword>
<dbReference type="PRINTS" id="PR00185">
    <property type="entry name" value="EUKARYTPORIN"/>
</dbReference>
<dbReference type="GO" id="GO:0005741">
    <property type="term" value="C:mitochondrial outer membrane"/>
    <property type="evidence" value="ECO:0007669"/>
    <property type="project" value="UniProtKB-SubCell"/>
</dbReference>
<accession>A0A1I7YYJ7</accession>
<evidence type="ECO:0000256" key="8">
    <source>
        <dbReference type="ARBA" id="ARBA00023114"/>
    </source>
</evidence>
<dbReference type="GO" id="GO:0015288">
    <property type="term" value="F:porin activity"/>
    <property type="evidence" value="ECO:0007669"/>
    <property type="project" value="UniProtKB-KW"/>
</dbReference>
<dbReference type="WBParaSite" id="L893_g21019.t1">
    <property type="protein sequence ID" value="L893_g21019.t1"/>
    <property type="gene ID" value="L893_g21019"/>
</dbReference>
<keyword evidence="9" id="KW-0496">Mitochondrion</keyword>
<keyword evidence="10" id="KW-0472">Membrane</keyword>
<keyword evidence="3" id="KW-0813">Transport</keyword>
<sequence>MSAASAVTIFDGWDEGFLESFLHSRCLVLLCARSVEGTSDHWGGVIFTAYQPSILRVSTMAPPSYTDLGKSCNDLFKKGYNFGFLKIETTAKSGNNGELEFKTGAAHNVSSQKLNGNMDIKYKIPAYGITITEKWNTDNVLGTTVDVQDQLARGTKLTFDSTYAPHIGKRSAKVKAEWVNPNAKVNADVSLDGGPIVNLAAVIGHGQWLIGVQSGLDVASNKLKATNFALGHQGQDYTVHTFMNNASELGCSVFHRPAKNVELGGQLGWTIGDKTTNFGLAAKYAPSADLIFRGKVDNKSNVALAATHSVSKDVKLTVSTQFALTGVEGTQKFGLGLEYTP</sequence>
<keyword evidence="6" id="KW-1000">Mitochondrion outer membrane</keyword>
<evidence type="ECO:0000256" key="4">
    <source>
        <dbReference type="ARBA" id="ARBA00022452"/>
    </source>
</evidence>
<proteinExistence type="inferred from homology"/>
<evidence type="ECO:0000256" key="6">
    <source>
        <dbReference type="ARBA" id="ARBA00022787"/>
    </source>
</evidence>
<evidence type="ECO:0000256" key="10">
    <source>
        <dbReference type="ARBA" id="ARBA00023136"/>
    </source>
</evidence>
<dbReference type="CDD" id="cd07306">
    <property type="entry name" value="Porin3_VDAC"/>
    <property type="match status" value="1"/>
</dbReference>
<dbReference type="Pfam" id="PF01459">
    <property type="entry name" value="Porin_3"/>
    <property type="match status" value="1"/>
</dbReference>
<dbReference type="Proteomes" id="UP000095287">
    <property type="component" value="Unplaced"/>
</dbReference>
<evidence type="ECO:0000256" key="2">
    <source>
        <dbReference type="ARBA" id="ARBA00007780"/>
    </source>
</evidence>
<dbReference type="GO" id="GO:0008308">
    <property type="term" value="F:voltage-gated monoatomic anion channel activity"/>
    <property type="evidence" value="ECO:0007669"/>
    <property type="project" value="InterPro"/>
</dbReference>
<evidence type="ECO:0000256" key="7">
    <source>
        <dbReference type="ARBA" id="ARBA00023065"/>
    </source>
</evidence>
<dbReference type="Gene3D" id="2.40.160.10">
    <property type="entry name" value="Porin"/>
    <property type="match status" value="1"/>
</dbReference>
<dbReference type="AlphaFoldDB" id="A0A1I7YYJ7"/>
<evidence type="ECO:0000256" key="9">
    <source>
        <dbReference type="ARBA" id="ARBA00023128"/>
    </source>
</evidence>
<keyword evidence="4" id="KW-1134">Transmembrane beta strand</keyword>
<dbReference type="PANTHER" id="PTHR11743:SF70">
    <property type="entry name" value="GH26960P-RELATED"/>
    <property type="match status" value="1"/>
</dbReference>
<evidence type="ECO:0000313" key="12">
    <source>
        <dbReference type="WBParaSite" id="L893_g21019.t1"/>
    </source>
</evidence>
<keyword evidence="11" id="KW-1185">Reference proteome</keyword>
<comment type="similarity">
    <text evidence="2">Belongs to the eukaryotic mitochondrial porin family.</text>
</comment>
<organism evidence="11 12">
    <name type="scientific">Steinernema glaseri</name>
    <dbReference type="NCBI Taxonomy" id="37863"/>
    <lineage>
        <taxon>Eukaryota</taxon>
        <taxon>Metazoa</taxon>
        <taxon>Ecdysozoa</taxon>
        <taxon>Nematoda</taxon>
        <taxon>Chromadorea</taxon>
        <taxon>Rhabditida</taxon>
        <taxon>Tylenchina</taxon>
        <taxon>Panagrolaimomorpha</taxon>
        <taxon>Strongyloidoidea</taxon>
        <taxon>Steinernematidae</taxon>
        <taxon>Steinernema</taxon>
    </lineage>
</organism>
<evidence type="ECO:0000256" key="5">
    <source>
        <dbReference type="ARBA" id="ARBA00022692"/>
    </source>
</evidence>
<reference evidence="12" key="1">
    <citation type="submission" date="2016-11" db="UniProtKB">
        <authorList>
            <consortium name="WormBaseParasite"/>
        </authorList>
    </citation>
    <scope>IDENTIFICATION</scope>
</reference>
<dbReference type="InterPro" id="IPR001925">
    <property type="entry name" value="Porin_Euk"/>
</dbReference>
<dbReference type="InterPro" id="IPR027246">
    <property type="entry name" value="Porin_Euk/Tom40"/>
</dbReference>
<dbReference type="PANTHER" id="PTHR11743">
    <property type="entry name" value="VOLTAGE-DEPENDENT ANION-SELECTIVE CHANNEL"/>
    <property type="match status" value="1"/>
</dbReference>
<keyword evidence="7" id="KW-0406">Ion transport</keyword>
<comment type="subcellular location">
    <subcellularLocation>
        <location evidence="1">Mitochondrion outer membrane</location>
    </subcellularLocation>
</comment>
<dbReference type="FunFam" id="2.40.160.10:FF:000012">
    <property type="entry name" value="Voltage-dependent anion-selective channel"/>
    <property type="match status" value="1"/>
</dbReference>
<dbReference type="GO" id="GO:0046930">
    <property type="term" value="C:pore complex"/>
    <property type="evidence" value="ECO:0007669"/>
    <property type="project" value="UniProtKB-KW"/>
</dbReference>
<name>A0A1I7YYJ7_9BILA</name>
<evidence type="ECO:0000256" key="3">
    <source>
        <dbReference type="ARBA" id="ARBA00022448"/>
    </source>
</evidence>
<keyword evidence="8" id="KW-0626">Porin</keyword>
<evidence type="ECO:0000256" key="1">
    <source>
        <dbReference type="ARBA" id="ARBA00004294"/>
    </source>
</evidence>
<protein>
    <submittedName>
        <fullName evidence="12">Voltage-dependent anion-selective channel protein 1</fullName>
    </submittedName>
</protein>
<dbReference type="InterPro" id="IPR023614">
    <property type="entry name" value="Porin_dom_sf"/>
</dbReference>